<protein>
    <submittedName>
        <fullName evidence="2">Uridine kinase</fullName>
    </submittedName>
</protein>
<dbReference type="InterPro" id="IPR027417">
    <property type="entry name" value="P-loop_NTPase"/>
</dbReference>
<accession>A0A3N1HMD8</accession>
<keyword evidence="3" id="KW-1185">Reference proteome</keyword>
<organism evidence="2 3">
    <name type="scientific">Pseudokineococcus lusitanus</name>
    <dbReference type="NCBI Taxonomy" id="763993"/>
    <lineage>
        <taxon>Bacteria</taxon>
        <taxon>Bacillati</taxon>
        <taxon>Actinomycetota</taxon>
        <taxon>Actinomycetes</taxon>
        <taxon>Kineosporiales</taxon>
        <taxon>Kineosporiaceae</taxon>
        <taxon>Pseudokineococcus</taxon>
    </lineage>
</organism>
<evidence type="ECO:0000313" key="3">
    <source>
        <dbReference type="Proteomes" id="UP000276232"/>
    </source>
</evidence>
<feature type="compositionally biased region" description="Low complexity" evidence="1">
    <location>
        <begin position="26"/>
        <end position="49"/>
    </location>
</feature>
<proteinExistence type="predicted"/>
<evidence type="ECO:0000313" key="2">
    <source>
        <dbReference type="EMBL" id="ROP43635.1"/>
    </source>
</evidence>
<dbReference type="Proteomes" id="UP000276232">
    <property type="component" value="Unassembled WGS sequence"/>
</dbReference>
<dbReference type="Gene3D" id="3.40.50.300">
    <property type="entry name" value="P-loop containing nucleotide triphosphate hydrolases"/>
    <property type="match status" value="1"/>
</dbReference>
<comment type="caution">
    <text evidence="2">The sequence shown here is derived from an EMBL/GenBank/DDBJ whole genome shotgun (WGS) entry which is preliminary data.</text>
</comment>
<dbReference type="InParanoid" id="A0A3N1HMD8"/>
<dbReference type="AlphaFoldDB" id="A0A3N1HMD8"/>
<dbReference type="GO" id="GO:0016301">
    <property type="term" value="F:kinase activity"/>
    <property type="evidence" value="ECO:0007669"/>
    <property type="project" value="UniProtKB-KW"/>
</dbReference>
<feature type="region of interest" description="Disordered" evidence="1">
    <location>
        <begin position="1"/>
        <end position="49"/>
    </location>
</feature>
<gene>
    <name evidence="2" type="ORF">EDC03_1228</name>
</gene>
<sequence>MSGPAPAGRHGDVDREVPGGAGDPGAPGDAAAADPGAQGELFAEPAGARRPPARRVVLLTGPSGSGKSSMVRRLGLPVLALDDFYRDGDEPGLPHRFGIVDWDDVGTWDAGRALAALERLCREGETDVPVYDIPTSRRTGTVHLSVGTSPVVVAEGIFAAHLVTAARERALLADAICLRRPPGVTFAFRLLRDLAEARKPPHVLVRRGLALARAEPALVRRWTDLGCRPLGVADAEAAVRALL</sequence>
<evidence type="ECO:0000256" key="1">
    <source>
        <dbReference type="SAM" id="MobiDB-lite"/>
    </source>
</evidence>
<dbReference type="RefSeq" id="WP_199719994.1">
    <property type="nucleotide sequence ID" value="NZ_RJKN01000003.1"/>
</dbReference>
<reference evidence="2 3" key="1">
    <citation type="journal article" date="2015" name="Stand. Genomic Sci.">
        <title>Genomic Encyclopedia of Bacterial and Archaeal Type Strains, Phase III: the genomes of soil and plant-associated and newly described type strains.</title>
        <authorList>
            <person name="Whitman W.B."/>
            <person name="Woyke T."/>
            <person name="Klenk H.P."/>
            <person name="Zhou Y."/>
            <person name="Lilburn T.G."/>
            <person name="Beck B.J."/>
            <person name="De Vos P."/>
            <person name="Vandamme P."/>
            <person name="Eisen J.A."/>
            <person name="Garrity G."/>
            <person name="Hugenholtz P."/>
            <person name="Kyrpides N.C."/>
        </authorList>
    </citation>
    <scope>NUCLEOTIDE SEQUENCE [LARGE SCALE GENOMIC DNA]</scope>
    <source>
        <strain evidence="2 3">CECT 7306</strain>
    </source>
</reference>
<dbReference type="SUPFAM" id="SSF52540">
    <property type="entry name" value="P-loop containing nucleoside triphosphate hydrolases"/>
    <property type="match status" value="1"/>
</dbReference>
<keyword evidence="2" id="KW-0418">Kinase</keyword>
<keyword evidence="2" id="KW-0808">Transferase</keyword>
<dbReference type="EMBL" id="RJKN01000003">
    <property type="protein sequence ID" value="ROP43635.1"/>
    <property type="molecule type" value="Genomic_DNA"/>
</dbReference>
<name>A0A3N1HMD8_9ACTN</name>